<dbReference type="InterPro" id="IPR030190">
    <property type="entry name" value="MacA_alpha-hairpin_sf"/>
</dbReference>
<dbReference type="GO" id="GO:1990195">
    <property type="term" value="C:macrolide transmembrane transporter complex"/>
    <property type="evidence" value="ECO:0007669"/>
    <property type="project" value="InterPro"/>
</dbReference>
<dbReference type="GO" id="GO:1990961">
    <property type="term" value="P:xenobiotic detoxification by transmembrane export across the plasma membrane"/>
    <property type="evidence" value="ECO:0007669"/>
    <property type="project" value="InterPro"/>
</dbReference>
<dbReference type="NCBIfam" id="TIGR01730">
    <property type="entry name" value="RND_mfp"/>
    <property type="match status" value="1"/>
</dbReference>
<dbReference type="Pfam" id="PF25954">
    <property type="entry name" value="Beta-barrel_RND_2"/>
    <property type="match status" value="1"/>
</dbReference>
<dbReference type="AlphaFoldDB" id="A0A918XKQ4"/>
<comment type="subcellular location">
    <subcellularLocation>
        <location evidence="1">Cell envelope</location>
    </subcellularLocation>
</comment>
<feature type="domain" description="CusB-like beta-barrel" evidence="7">
    <location>
        <begin position="198"/>
        <end position="269"/>
    </location>
</feature>
<evidence type="ECO:0000256" key="1">
    <source>
        <dbReference type="ARBA" id="ARBA00004196"/>
    </source>
</evidence>
<comment type="caution">
    <text evidence="9">The sequence shown here is derived from an EMBL/GenBank/DDBJ whole genome shotgun (WGS) entry which is preliminary data.</text>
</comment>
<gene>
    <name evidence="9" type="ORF">GCM10007053_25150</name>
</gene>
<dbReference type="PANTHER" id="PTHR30469:SF16">
    <property type="entry name" value="HAE1 FAMILY EFFLUX PUMP MFP COMPONENT"/>
    <property type="match status" value="1"/>
</dbReference>
<evidence type="ECO:0000313" key="9">
    <source>
        <dbReference type="EMBL" id="GHD36578.1"/>
    </source>
</evidence>
<reference evidence="9" key="1">
    <citation type="journal article" date="2014" name="Int. J. Syst. Evol. Microbiol.">
        <title>Complete genome sequence of Corynebacterium casei LMG S-19264T (=DSM 44701T), isolated from a smear-ripened cheese.</title>
        <authorList>
            <consortium name="US DOE Joint Genome Institute (JGI-PGF)"/>
            <person name="Walter F."/>
            <person name="Albersmeier A."/>
            <person name="Kalinowski J."/>
            <person name="Ruckert C."/>
        </authorList>
    </citation>
    <scope>NUCLEOTIDE SEQUENCE</scope>
    <source>
        <strain evidence="9">KCTC 23430</strain>
    </source>
</reference>
<evidence type="ECO:0000313" key="10">
    <source>
        <dbReference type="Proteomes" id="UP000644693"/>
    </source>
</evidence>
<reference evidence="9" key="2">
    <citation type="submission" date="2020-09" db="EMBL/GenBank/DDBJ databases">
        <authorList>
            <person name="Sun Q."/>
            <person name="Kim S."/>
        </authorList>
    </citation>
    <scope>NUCLEOTIDE SEQUENCE</scope>
    <source>
        <strain evidence="9">KCTC 23430</strain>
    </source>
</reference>
<dbReference type="InterPro" id="IPR006143">
    <property type="entry name" value="RND_pump_MFP"/>
</dbReference>
<dbReference type="GO" id="GO:0030313">
    <property type="term" value="C:cell envelope"/>
    <property type="evidence" value="ECO:0007669"/>
    <property type="project" value="UniProtKB-SubCell"/>
</dbReference>
<dbReference type="Pfam" id="PF25967">
    <property type="entry name" value="RND-MFP_C"/>
    <property type="match status" value="1"/>
</dbReference>
<evidence type="ECO:0000259" key="8">
    <source>
        <dbReference type="Pfam" id="PF25967"/>
    </source>
</evidence>
<keyword evidence="3" id="KW-0813">Transport</keyword>
<dbReference type="EMBL" id="BMYM01000002">
    <property type="protein sequence ID" value="GHD36578.1"/>
    <property type="molecule type" value="Genomic_DNA"/>
</dbReference>
<proteinExistence type="inferred from homology"/>
<dbReference type="GO" id="GO:0015562">
    <property type="term" value="F:efflux transmembrane transporter activity"/>
    <property type="evidence" value="ECO:0007669"/>
    <property type="project" value="TreeGrafter"/>
</dbReference>
<evidence type="ECO:0000256" key="5">
    <source>
        <dbReference type="SAM" id="Coils"/>
    </source>
</evidence>
<dbReference type="Gene3D" id="6.10.140.1990">
    <property type="match status" value="1"/>
</dbReference>
<organism evidence="9 10">
    <name type="scientific">Parahalioglobus pacificus</name>
    <dbReference type="NCBI Taxonomy" id="930806"/>
    <lineage>
        <taxon>Bacteria</taxon>
        <taxon>Pseudomonadati</taxon>
        <taxon>Pseudomonadota</taxon>
        <taxon>Gammaproteobacteria</taxon>
        <taxon>Cellvibrionales</taxon>
        <taxon>Halieaceae</taxon>
        <taxon>Parahalioglobus</taxon>
    </lineage>
</organism>
<comment type="similarity">
    <text evidence="2">Belongs to the membrane fusion protein (MFP) (TC 8.A.1) family.</text>
</comment>
<dbReference type="PANTHER" id="PTHR30469">
    <property type="entry name" value="MULTIDRUG RESISTANCE PROTEIN MDTA"/>
    <property type="match status" value="1"/>
</dbReference>
<dbReference type="Gene3D" id="2.40.50.100">
    <property type="match status" value="1"/>
</dbReference>
<feature type="coiled-coil region" evidence="5">
    <location>
        <begin position="97"/>
        <end position="155"/>
    </location>
</feature>
<evidence type="ECO:0000259" key="7">
    <source>
        <dbReference type="Pfam" id="PF25954"/>
    </source>
</evidence>
<keyword evidence="4 5" id="KW-0175">Coiled coil</keyword>
<dbReference type="InterPro" id="IPR058627">
    <property type="entry name" value="MdtA-like_C"/>
</dbReference>
<evidence type="ECO:0000259" key="6">
    <source>
        <dbReference type="Pfam" id="PF25917"/>
    </source>
</evidence>
<dbReference type="Pfam" id="PF25917">
    <property type="entry name" value="BSH_RND"/>
    <property type="match status" value="1"/>
</dbReference>
<evidence type="ECO:0000256" key="3">
    <source>
        <dbReference type="ARBA" id="ARBA00022448"/>
    </source>
</evidence>
<dbReference type="GO" id="GO:1990281">
    <property type="term" value="C:efflux pump complex"/>
    <property type="evidence" value="ECO:0007669"/>
    <property type="project" value="TreeGrafter"/>
</dbReference>
<dbReference type="Proteomes" id="UP000644693">
    <property type="component" value="Unassembled WGS sequence"/>
</dbReference>
<evidence type="ECO:0000256" key="4">
    <source>
        <dbReference type="ARBA" id="ARBA00023054"/>
    </source>
</evidence>
<dbReference type="Gene3D" id="2.40.30.170">
    <property type="match status" value="1"/>
</dbReference>
<feature type="domain" description="Multidrug resistance protein MdtA-like C-terminal permuted SH3" evidence="8">
    <location>
        <begin position="274"/>
        <end position="332"/>
    </location>
</feature>
<sequence length="346" mass="37224">MRPITVVAAALGAAALAYWFWPAEDGGSEAPRGRSPAAVTTYAVEERPFQDELSALGTLRAWESVDITASVSQIVTELAFTDGQSVEKGAVLARLKQDAEQASLRELQATLVDARREVQRLSNLARQNQVAQTELDSASTQVEIVSHQIEEVQARIADRTLVAPFAGVLGLREISEGALVTPGQRITTLDDLSQMRLDFNVPALRLGFLAAGQEIQARTPAFDTVFTGRLLAVDSRVDPVARAVTARAVIDNPGGLLRPGLLMEVVIRGPERSALMVPEESLQSRALQHFVWSVAGDDTVRTEIEIGARVPGWVEVLDGLNVGDEIVRDGVGKLGGQRAKVLVVEP</sequence>
<evidence type="ECO:0000256" key="2">
    <source>
        <dbReference type="ARBA" id="ARBA00009477"/>
    </source>
</evidence>
<dbReference type="GO" id="GO:0019898">
    <property type="term" value="C:extrinsic component of membrane"/>
    <property type="evidence" value="ECO:0007669"/>
    <property type="project" value="InterPro"/>
</dbReference>
<keyword evidence="10" id="KW-1185">Reference proteome</keyword>
<dbReference type="InterPro" id="IPR058792">
    <property type="entry name" value="Beta-barrel_RND_2"/>
</dbReference>
<dbReference type="RefSeq" id="WP_189478128.1">
    <property type="nucleotide sequence ID" value="NZ_BMYM01000002.1"/>
</dbReference>
<feature type="domain" description="Multidrug resistance protein MdtA-like barrel-sandwich hybrid" evidence="6">
    <location>
        <begin position="64"/>
        <end position="185"/>
    </location>
</feature>
<dbReference type="Gene3D" id="2.40.420.20">
    <property type="match status" value="1"/>
</dbReference>
<name>A0A918XKQ4_9GAMM</name>
<dbReference type="InterPro" id="IPR058625">
    <property type="entry name" value="MdtA-like_BSH"/>
</dbReference>
<protein>
    <submittedName>
        <fullName evidence="9">MexH family multidrug efflux RND transporter periplasmic adaptor subunit</fullName>
    </submittedName>
</protein>
<accession>A0A918XKQ4</accession>
<dbReference type="SUPFAM" id="SSF111369">
    <property type="entry name" value="HlyD-like secretion proteins"/>
    <property type="match status" value="1"/>
</dbReference>